<protein>
    <submittedName>
        <fullName evidence="2">Uncharacterized protein</fullName>
    </submittedName>
</protein>
<dbReference type="EMBL" id="NQWH01000010">
    <property type="protein sequence ID" value="PHP27935.1"/>
    <property type="molecule type" value="Genomic_DNA"/>
</dbReference>
<proteinExistence type="predicted"/>
<dbReference type="AlphaFoldDB" id="A0A2G1MGP7"/>
<evidence type="ECO:0000313" key="3">
    <source>
        <dbReference type="Proteomes" id="UP000221860"/>
    </source>
</evidence>
<keyword evidence="3" id="KW-1185">Reference proteome</keyword>
<evidence type="ECO:0000313" key="2">
    <source>
        <dbReference type="EMBL" id="PHP27935.1"/>
    </source>
</evidence>
<feature type="compositionally biased region" description="Pro residues" evidence="1">
    <location>
        <begin position="163"/>
        <end position="173"/>
    </location>
</feature>
<sequence length="363" mass="39019">MVFEMSSVETLAYFLEEDSLRGVMRDWPEAMQLMVRLDEAGRCELLVHHRDEAGRVLETLREGLGEEAETLAVVPPVEGFATRRVRFSEEQQLLALAASTEGLSESAQDYAINYRFACEEGLDPEAVVGPRARPLADEPESDLPQVAERRAARRQTQPDPRPEPAPAPAPEPRLFPAGFEAANDPARRECSLVTAQLHGQGARVRLSFEPGALQGAEIPVVVENVGHSADFGCFVLPRGALAGWQPGAPLVIDMPQEQFPEAWAARFRRQTHHAQVSVTATGVFVRPVLPEPAAPPEAPMVELAEGWSLGRPLRAALLVAGMVAAGGGVALGWNPFSVGEETAAPMIPARTGLAALAGAETAR</sequence>
<comment type="caution">
    <text evidence="2">The sequence shown here is derived from an EMBL/GenBank/DDBJ whole genome shotgun (WGS) entry which is preliminary data.</text>
</comment>
<gene>
    <name evidence="2" type="ORF">CJ301_08070</name>
</gene>
<organism evidence="2 3">
    <name type="scientific">Limimaricola cinnabarinus</name>
    <dbReference type="NCBI Taxonomy" id="1125964"/>
    <lineage>
        <taxon>Bacteria</taxon>
        <taxon>Pseudomonadati</taxon>
        <taxon>Pseudomonadota</taxon>
        <taxon>Alphaproteobacteria</taxon>
        <taxon>Rhodobacterales</taxon>
        <taxon>Paracoccaceae</taxon>
        <taxon>Limimaricola</taxon>
    </lineage>
</organism>
<reference evidence="2 3" key="1">
    <citation type="submission" date="2017-08" db="EMBL/GenBank/DDBJ databases">
        <title>Draft Genome Sequence of Loktanella cinnabarina Strain XM1, Isolated from Coastal Surface Water.</title>
        <authorList>
            <person name="Ma R."/>
            <person name="Wang J."/>
            <person name="Wang Q."/>
            <person name="Ma Z."/>
            <person name="Li J."/>
            <person name="Chen L."/>
        </authorList>
    </citation>
    <scope>NUCLEOTIDE SEQUENCE [LARGE SCALE GENOMIC DNA]</scope>
    <source>
        <strain evidence="2 3">XM1</strain>
    </source>
</reference>
<evidence type="ECO:0000256" key="1">
    <source>
        <dbReference type="SAM" id="MobiDB-lite"/>
    </source>
</evidence>
<name>A0A2G1MGP7_9RHOB</name>
<dbReference type="OrthoDB" id="7815691at2"/>
<dbReference type="Proteomes" id="UP000221860">
    <property type="component" value="Unassembled WGS sequence"/>
</dbReference>
<feature type="region of interest" description="Disordered" evidence="1">
    <location>
        <begin position="132"/>
        <end position="178"/>
    </location>
</feature>
<accession>A0A2G1MGP7</accession>